<dbReference type="EMBL" id="CAJPVJ010002472">
    <property type="protein sequence ID" value="CAG2166332.1"/>
    <property type="molecule type" value="Genomic_DNA"/>
</dbReference>
<dbReference type="AlphaFoldDB" id="A0A7R9QI76"/>
<evidence type="ECO:0000256" key="1">
    <source>
        <dbReference type="ARBA" id="ARBA00006562"/>
    </source>
</evidence>
<dbReference type="InterPro" id="IPR039039">
    <property type="entry name" value="RAI1-like_fam"/>
</dbReference>
<dbReference type="InterPro" id="IPR013961">
    <property type="entry name" value="RAI1"/>
</dbReference>
<dbReference type="GO" id="GO:0004518">
    <property type="term" value="F:nuclease activity"/>
    <property type="evidence" value="ECO:0007669"/>
    <property type="project" value="UniProtKB-KW"/>
</dbReference>
<dbReference type="Pfam" id="PF08652">
    <property type="entry name" value="RAI1"/>
    <property type="match status" value="1"/>
</dbReference>
<keyword evidence="2" id="KW-0539">Nucleus</keyword>
<evidence type="ECO:0000313" key="5">
    <source>
        <dbReference type="EMBL" id="CAD7646686.1"/>
    </source>
</evidence>
<dbReference type="GO" id="GO:0000166">
    <property type="term" value="F:nucleotide binding"/>
    <property type="evidence" value="ECO:0007669"/>
    <property type="project" value="UniProtKB-KW"/>
</dbReference>
<dbReference type="EC" id="3.6.1.-" evidence="2"/>
<dbReference type="GO" id="GO:0000956">
    <property type="term" value="P:nuclear-transcribed mRNA catabolic process"/>
    <property type="evidence" value="ECO:0007669"/>
    <property type="project" value="TreeGrafter"/>
</dbReference>
<dbReference type="GO" id="GO:0005829">
    <property type="term" value="C:cytosol"/>
    <property type="evidence" value="ECO:0007669"/>
    <property type="project" value="TreeGrafter"/>
</dbReference>
<comment type="similarity">
    <text evidence="1 2">Belongs to the DXO/Dom3Z family.</text>
</comment>
<dbReference type="GO" id="GO:0034353">
    <property type="term" value="F:mRNA 5'-diphosphatase activity"/>
    <property type="evidence" value="ECO:0007669"/>
    <property type="project" value="TreeGrafter"/>
</dbReference>
<keyword evidence="2" id="KW-0547">Nucleotide-binding</keyword>
<accession>A0A7R9QI76</accession>
<evidence type="ECO:0000313" key="6">
    <source>
        <dbReference type="Proteomes" id="UP000728032"/>
    </source>
</evidence>
<protein>
    <recommendedName>
        <fullName evidence="2">Decapping nuclease</fullName>
        <ecNumber evidence="2">3.6.1.-</ecNumber>
    </recommendedName>
</protein>
<dbReference type="GO" id="GO:0110155">
    <property type="term" value="P:NAD-cap decapping"/>
    <property type="evidence" value="ECO:0007669"/>
    <property type="project" value="TreeGrafter"/>
</dbReference>
<organism evidence="5">
    <name type="scientific">Oppiella nova</name>
    <dbReference type="NCBI Taxonomy" id="334625"/>
    <lineage>
        <taxon>Eukaryota</taxon>
        <taxon>Metazoa</taxon>
        <taxon>Ecdysozoa</taxon>
        <taxon>Arthropoda</taxon>
        <taxon>Chelicerata</taxon>
        <taxon>Arachnida</taxon>
        <taxon>Acari</taxon>
        <taxon>Acariformes</taxon>
        <taxon>Sarcoptiformes</taxon>
        <taxon>Oribatida</taxon>
        <taxon>Brachypylina</taxon>
        <taxon>Oppioidea</taxon>
        <taxon>Oppiidae</taxon>
        <taxon>Oppiella</taxon>
    </lineage>
</organism>
<dbReference type="Proteomes" id="UP000728032">
    <property type="component" value="Unassembled WGS sequence"/>
</dbReference>
<evidence type="ECO:0000259" key="4">
    <source>
        <dbReference type="Pfam" id="PF08652"/>
    </source>
</evidence>
<sequence length="415" mass="48368">MSISGTDVEVWDFSESAAAVVTKTSTDHHMSGKALSEDTVGSDAKTTPSKVLYVFDRNRSTDPRLRSGFESHHKLGSFRIEDNHSYNDVNCEQNVVKSDEDLKTIEKMAVNLMDGFAESSVITDYKSYKELKWKYFLKWIRRSRCLEDRPSEALPQFVSFGGLFASLLMTPNLCEDWTLLVSKFKETIFMNKIRFSNHSKGRHSRDQSLEPSLTRETTFVDKNPYFAAKVTQIVTKSDKQVMNRSVNEFEKCFNCFETEIGGHRLLLMSEMDAIDEEDNQYDIKCSKNMAFGQKLLNWWSQSVVADIDFVMVGIKDNENVLKEIRRVKVSEIPEMVSFRWKTDESFAFVNRFLDYMKDVMKDCKDLDVFRVQFRKRDKCVRSTELTVNTLLPNWFTSAEEWDEWDHQFDTQTVRI</sequence>
<name>A0A7R9QI76_9ACAR</name>
<dbReference type="PANTHER" id="PTHR12395:SF9">
    <property type="entry name" value="DECAPPING AND EXORIBONUCLEASE PROTEIN"/>
    <property type="match status" value="1"/>
</dbReference>
<keyword evidence="2" id="KW-0479">Metal-binding</keyword>
<keyword evidence="6" id="KW-1185">Reference proteome</keyword>
<comment type="subcellular location">
    <subcellularLocation>
        <location evidence="2">Nucleus</location>
    </subcellularLocation>
</comment>
<feature type="region of interest" description="Disordered" evidence="3">
    <location>
        <begin position="24"/>
        <end position="44"/>
    </location>
</feature>
<reference evidence="5" key="1">
    <citation type="submission" date="2020-11" db="EMBL/GenBank/DDBJ databases">
        <authorList>
            <person name="Tran Van P."/>
        </authorList>
    </citation>
    <scope>NUCLEOTIDE SEQUENCE</scope>
</reference>
<dbReference type="GO" id="GO:0005634">
    <property type="term" value="C:nucleus"/>
    <property type="evidence" value="ECO:0007669"/>
    <property type="project" value="UniProtKB-SubCell"/>
</dbReference>
<keyword evidence="2" id="KW-0540">Nuclease</keyword>
<gene>
    <name evidence="5" type="ORF">ONB1V03_LOCUS5856</name>
</gene>
<dbReference type="EMBL" id="OC917297">
    <property type="protein sequence ID" value="CAD7646686.1"/>
    <property type="molecule type" value="Genomic_DNA"/>
</dbReference>
<feature type="domain" description="RAI1-like" evidence="4">
    <location>
        <begin position="74"/>
        <end position="395"/>
    </location>
</feature>
<evidence type="ECO:0000256" key="3">
    <source>
        <dbReference type="SAM" id="MobiDB-lite"/>
    </source>
</evidence>
<dbReference type="GO" id="GO:0003723">
    <property type="term" value="F:RNA binding"/>
    <property type="evidence" value="ECO:0007669"/>
    <property type="project" value="UniProtKB-KW"/>
</dbReference>
<keyword evidence="2" id="KW-0694">RNA-binding</keyword>
<comment type="cofactor">
    <cofactor evidence="2">
        <name>a divalent metal cation</name>
        <dbReference type="ChEBI" id="CHEBI:60240"/>
    </cofactor>
</comment>
<dbReference type="GO" id="GO:0046872">
    <property type="term" value="F:metal ion binding"/>
    <property type="evidence" value="ECO:0007669"/>
    <property type="project" value="UniProtKB-KW"/>
</dbReference>
<proteinExistence type="inferred from homology"/>
<comment type="function">
    <text evidence="2">Decapping enzyme for NAD-capped RNAs: specifically hydrolyzes the nicotinamide adenine dinucleotide (NAD) cap from a subset of RNAs by removing the entire NAD moiety from the 5'-end of an NAD-capped RNA.</text>
</comment>
<evidence type="ECO:0000256" key="2">
    <source>
        <dbReference type="RuleBase" id="RU367113"/>
    </source>
</evidence>
<dbReference type="OrthoDB" id="6503153at2759"/>
<dbReference type="PANTHER" id="PTHR12395">
    <property type="entry name" value="DOM-3 RELATED"/>
    <property type="match status" value="1"/>
</dbReference>
<keyword evidence="2" id="KW-0378">Hydrolase</keyword>